<dbReference type="FunFam" id="3.90.260.10:FF:000001">
    <property type="entry name" value="Protein-glutamine gamma-glutamyltransferase 2"/>
    <property type="match status" value="1"/>
</dbReference>
<dbReference type="InterPro" id="IPR002931">
    <property type="entry name" value="Transglutaminase-like"/>
</dbReference>
<protein>
    <recommendedName>
        <fullName evidence="6">protein-glutamine gamma-glutamyltransferase</fullName>
        <ecNumber evidence="6">2.3.2.13</ecNumber>
    </recommendedName>
</protein>
<evidence type="ECO:0000256" key="5">
    <source>
        <dbReference type="ARBA" id="ARBA00023315"/>
    </source>
</evidence>
<dbReference type="InterPro" id="IPR001102">
    <property type="entry name" value="Transglutaminase_N"/>
</dbReference>
<dbReference type="InterPro" id="IPR023608">
    <property type="entry name" value="Transglutaminase_animal"/>
</dbReference>
<evidence type="ECO:0000256" key="2">
    <source>
        <dbReference type="ARBA" id="ARBA00022679"/>
    </source>
</evidence>
<dbReference type="SUPFAM" id="SSF49309">
    <property type="entry name" value="Transglutaminase, two C-terminal domains"/>
    <property type="match status" value="2"/>
</dbReference>
<evidence type="ECO:0000313" key="10">
    <source>
        <dbReference type="EMBL" id="PVD21176.1"/>
    </source>
</evidence>
<sequence>MGCVSSIPICQQCAKKRSSDAVLTNINTTTTPVDVASHPRYDRTTDIGRRNTAAFPNDVSLVSSDIREPDPALDKDVLRVENVDFKVKENTRAHNTFEYDIAETEDPKLVIRRGQPFSAVFTFSRPYNAEQDDLRLVFQIGDRPIVSKGTHVEFVLSDKDEPNQWGAKIDSQSGNTVNVTFFTPPDCIVGKWSFKVDVVRRTDNQTSVFRYNYKDPIYILFNPWCKEDAVYMENEAARKEYVLRDTGKVFTGTTDRITGKPWAFAQFDGKVLDCCIYLLENSDINIAVRGNPIPVARKLTAMINAQDEGGVLAGNWSGDYSGGKSPLSWSGSRPILELYYAQKSTVKFGQCWVFSGVLTTVFRALGIPARSVTNFASAHDSDTSITIDSHFNANGEPMEHKNVDSVWNFHVWNEAWMARPDLSPGYGGWQACDATPQETSDGVYCCGPASVRAIREGEVNLPYDGPFVFAEVNADKVYWRLNKITGKDEVVQIVENVVGKNISTLALGSDEREDITKYYKPPEGSAEERVSVRRANLLGSKLHNIYTSGPEDVKVEVSFDTDTFVGQDVMVKLQATNTSKEQRTLDGLMTISTMYYTGVVDRDDRVGQENIEHCVLQPGETKDILMTCHPQGYLKKLKDCCMFSVTAMTTVGETKQCFVNRTELRLRKPHINIKAPAKGTVGTEIAVEVSFTNPLKVSLTHCYLEVEGPGLTENQRIPQGDVQASGTFIASFKIKPQKTGERELIVNFNCDQLEDVNGSCKITVS</sequence>
<dbReference type="EC" id="2.3.2.13" evidence="6"/>
<organism evidence="10 11">
    <name type="scientific">Pomacea canaliculata</name>
    <name type="common">Golden apple snail</name>
    <dbReference type="NCBI Taxonomy" id="400727"/>
    <lineage>
        <taxon>Eukaryota</taxon>
        <taxon>Metazoa</taxon>
        <taxon>Spiralia</taxon>
        <taxon>Lophotrochozoa</taxon>
        <taxon>Mollusca</taxon>
        <taxon>Gastropoda</taxon>
        <taxon>Caenogastropoda</taxon>
        <taxon>Architaenioglossa</taxon>
        <taxon>Ampullarioidea</taxon>
        <taxon>Ampullariidae</taxon>
        <taxon>Pomacea</taxon>
    </lineage>
</organism>
<keyword evidence="3 8" id="KW-0479">Metal-binding</keyword>
<dbReference type="SUPFAM" id="SSF81296">
    <property type="entry name" value="E set domains"/>
    <property type="match status" value="1"/>
</dbReference>
<dbReference type="Gene3D" id="3.90.260.10">
    <property type="entry name" value="Transglutaminase-like"/>
    <property type="match status" value="1"/>
</dbReference>
<evidence type="ECO:0000256" key="1">
    <source>
        <dbReference type="ARBA" id="ARBA00005968"/>
    </source>
</evidence>
<dbReference type="InterPro" id="IPR038765">
    <property type="entry name" value="Papain-like_cys_pep_sf"/>
</dbReference>
<feature type="active site" evidence="7">
    <location>
        <position position="351"/>
    </location>
</feature>
<dbReference type="PANTHER" id="PTHR11590:SF40">
    <property type="entry name" value="HEMOCYTE PROTEIN-GLUTAMINE GAMMA-GLUTAMYLTRANSFERASE-LIKE PROTEIN"/>
    <property type="match status" value="1"/>
</dbReference>
<dbReference type="InterPro" id="IPR014756">
    <property type="entry name" value="Ig_E-set"/>
</dbReference>
<feature type="active site" evidence="7">
    <location>
        <position position="410"/>
    </location>
</feature>
<evidence type="ECO:0000259" key="9">
    <source>
        <dbReference type="SMART" id="SM00460"/>
    </source>
</evidence>
<dbReference type="GO" id="GO:0003810">
    <property type="term" value="F:protein-glutamine gamma-glutamyltransferase activity"/>
    <property type="evidence" value="ECO:0007669"/>
    <property type="project" value="UniProtKB-EC"/>
</dbReference>
<feature type="binding site" evidence="8">
    <location>
        <position position="473"/>
    </location>
    <ligand>
        <name>Ca(2+)</name>
        <dbReference type="ChEBI" id="CHEBI:29108"/>
    </ligand>
</feature>
<evidence type="ECO:0000256" key="3">
    <source>
        <dbReference type="ARBA" id="ARBA00022723"/>
    </source>
</evidence>
<comment type="similarity">
    <text evidence="1">Belongs to the transglutaminase superfamily. Transglutaminase family.</text>
</comment>
<dbReference type="OrthoDB" id="437511at2759"/>
<comment type="caution">
    <text evidence="10">The sequence shown here is derived from an EMBL/GenBank/DDBJ whole genome shotgun (WGS) entry which is preliminary data.</text>
</comment>
<keyword evidence="5" id="KW-0012">Acyltransferase</keyword>
<keyword evidence="2" id="KW-0808">Transferase</keyword>
<feature type="binding site" evidence="8">
    <location>
        <position position="528"/>
    </location>
    <ligand>
        <name>Ca(2+)</name>
        <dbReference type="ChEBI" id="CHEBI:29108"/>
    </ligand>
</feature>
<evidence type="ECO:0000256" key="7">
    <source>
        <dbReference type="PIRSR" id="PIRSR000459-1"/>
    </source>
</evidence>
<dbReference type="Proteomes" id="UP000245119">
    <property type="component" value="Linkage Group LG12"/>
</dbReference>
<dbReference type="InterPro" id="IPR050779">
    <property type="entry name" value="Transglutaminase"/>
</dbReference>
<evidence type="ECO:0000313" key="11">
    <source>
        <dbReference type="Proteomes" id="UP000245119"/>
    </source>
</evidence>
<dbReference type="InterPro" id="IPR036985">
    <property type="entry name" value="Transglutaminase-like_sf"/>
</dbReference>
<evidence type="ECO:0000256" key="4">
    <source>
        <dbReference type="ARBA" id="ARBA00022837"/>
    </source>
</evidence>
<accession>A0A2T7NJ50</accession>
<gene>
    <name evidence="10" type="ORF">C0Q70_19343</name>
</gene>
<dbReference type="FunFam" id="2.60.40.10:FF:000090">
    <property type="entry name" value="Protein-glutamine gamma-glutamyltransferase 2"/>
    <property type="match status" value="1"/>
</dbReference>
<dbReference type="Pfam" id="PF00868">
    <property type="entry name" value="Transglut_N"/>
    <property type="match status" value="1"/>
</dbReference>
<dbReference type="Pfam" id="PF01841">
    <property type="entry name" value="Transglut_core"/>
    <property type="match status" value="1"/>
</dbReference>
<feature type="binding site" evidence="8">
    <location>
        <position position="475"/>
    </location>
    <ligand>
        <name>Ca(2+)</name>
        <dbReference type="ChEBI" id="CHEBI:29108"/>
    </ligand>
</feature>
<evidence type="ECO:0000256" key="8">
    <source>
        <dbReference type="PIRSR" id="PIRSR000459-2"/>
    </source>
</evidence>
<feature type="active site" evidence="7">
    <location>
        <position position="433"/>
    </location>
</feature>
<dbReference type="SMART" id="SM00460">
    <property type="entry name" value="TGc"/>
    <property type="match status" value="1"/>
</dbReference>
<feature type="domain" description="Transglutaminase-like" evidence="9">
    <location>
        <begin position="343"/>
        <end position="436"/>
    </location>
</feature>
<reference evidence="10 11" key="1">
    <citation type="submission" date="2018-04" db="EMBL/GenBank/DDBJ databases">
        <title>The genome of golden apple snail Pomacea canaliculata provides insight into stress tolerance and invasive adaptation.</title>
        <authorList>
            <person name="Liu C."/>
            <person name="Liu B."/>
            <person name="Ren Y."/>
            <person name="Zhang Y."/>
            <person name="Wang H."/>
            <person name="Li S."/>
            <person name="Jiang F."/>
            <person name="Yin L."/>
            <person name="Zhang G."/>
            <person name="Qian W."/>
            <person name="Fan W."/>
        </authorList>
    </citation>
    <scope>NUCLEOTIDE SEQUENCE [LARGE SCALE GENOMIC DNA]</scope>
    <source>
        <strain evidence="10">SZHN2017</strain>
        <tissue evidence="10">Muscle</tissue>
    </source>
</reference>
<evidence type="ECO:0000256" key="6">
    <source>
        <dbReference type="ARBA" id="ARBA00024222"/>
    </source>
</evidence>
<name>A0A2T7NJ50_POMCA</name>
<proteinExistence type="inferred from homology"/>
<dbReference type="InterPro" id="IPR013783">
    <property type="entry name" value="Ig-like_fold"/>
</dbReference>
<dbReference type="PIRSF" id="PIRSF000459">
    <property type="entry name" value="TGM_EBP42"/>
    <property type="match status" value="1"/>
</dbReference>
<dbReference type="InterPro" id="IPR036238">
    <property type="entry name" value="Transglutaminase_C_sf"/>
</dbReference>
<dbReference type="PANTHER" id="PTHR11590">
    <property type="entry name" value="PROTEIN-GLUTAMINE GAMMA-GLUTAMYLTRANSFERASE"/>
    <property type="match status" value="1"/>
</dbReference>
<dbReference type="Pfam" id="PF00927">
    <property type="entry name" value="Transglut_C"/>
    <property type="match status" value="2"/>
</dbReference>
<dbReference type="GO" id="GO:0046872">
    <property type="term" value="F:metal ion binding"/>
    <property type="evidence" value="ECO:0007669"/>
    <property type="project" value="UniProtKB-KW"/>
</dbReference>
<keyword evidence="4 8" id="KW-0106">Calcium</keyword>
<feature type="binding site" evidence="8">
    <location>
        <position position="523"/>
    </location>
    <ligand>
        <name>Ca(2+)</name>
        <dbReference type="ChEBI" id="CHEBI:29108"/>
    </ligand>
</feature>
<comment type="cofactor">
    <cofactor evidence="8">
        <name>Ca(2+)</name>
        <dbReference type="ChEBI" id="CHEBI:29108"/>
    </cofactor>
    <text evidence="8">Binds 1 Ca(2+) ion per subunit.</text>
</comment>
<keyword evidence="11" id="KW-1185">Reference proteome</keyword>
<dbReference type="SUPFAM" id="SSF54001">
    <property type="entry name" value="Cysteine proteinases"/>
    <property type="match status" value="1"/>
</dbReference>
<dbReference type="InterPro" id="IPR008958">
    <property type="entry name" value="Transglutaminase_C"/>
</dbReference>
<dbReference type="AlphaFoldDB" id="A0A2T7NJ50"/>
<dbReference type="Gene3D" id="2.60.40.10">
    <property type="entry name" value="Immunoglobulins"/>
    <property type="match status" value="3"/>
</dbReference>
<dbReference type="EMBL" id="PZQS01000012">
    <property type="protein sequence ID" value="PVD21176.1"/>
    <property type="molecule type" value="Genomic_DNA"/>
</dbReference>